<evidence type="ECO:0000313" key="2">
    <source>
        <dbReference type="Proteomes" id="UP000217790"/>
    </source>
</evidence>
<dbReference type="AlphaFoldDB" id="A0A2H3D5V6"/>
<dbReference type="Proteomes" id="UP000217790">
    <property type="component" value="Unassembled WGS sequence"/>
</dbReference>
<dbReference type="EMBL" id="KZ293682">
    <property type="protein sequence ID" value="PBK86802.1"/>
    <property type="molecule type" value="Genomic_DNA"/>
</dbReference>
<organism evidence="1 2">
    <name type="scientific">Armillaria gallica</name>
    <name type="common">Bulbous honey fungus</name>
    <name type="synonym">Armillaria bulbosa</name>
    <dbReference type="NCBI Taxonomy" id="47427"/>
    <lineage>
        <taxon>Eukaryota</taxon>
        <taxon>Fungi</taxon>
        <taxon>Dikarya</taxon>
        <taxon>Basidiomycota</taxon>
        <taxon>Agaricomycotina</taxon>
        <taxon>Agaricomycetes</taxon>
        <taxon>Agaricomycetidae</taxon>
        <taxon>Agaricales</taxon>
        <taxon>Marasmiineae</taxon>
        <taxon>Physalacriaceae</taxon>
        <taxon>Armillaria</taxon>
    </lineage>
</organism>
<evidence type="ECO:0000313" key="1">
    <source>
        <dbReference type="EMBL" id="PBK86802.1"/>
    </source>
</evidence>
<accession>A0A2H3D5V6</accession>
<reference evidence="2" key="1">
    <citation type="journal article" date="2017" name="Nat. Ecol. Evol.">
        <title>Genome expansion and lineage-specific genetic innovations in the forest pathogenic fungi Armillaria.</title>
        <authorList>
            <person name="Sipos G."/>
            <person name="Prasanna A.N."/>
            <person name="Walter M.C."/>
            <person name="O'Connor E."/>
            <person name="Balint B."/>
            <person name="Krizsan K."/>
            <person name="Kiss B."/>
            <person name="Hess J."/>
            <person name="Varga T."/>
            <person name="Slot J."/>
            <person name="Riley R."/>
            <person name="Boka B."/>
            <person name="Rigling D."/>
            <person name="Barry K."/>
            <person name="Lee J."/>
            <person name="Mihaltcheva S."/>
            <person name="LaButti K."/>
            <person name="Lipzen A."/>
            <person name="Waldron R."/>
            <person name="Moloney N.M."/>
            <person name="Sperisen C."/>
            <person name="Kredics L."/>
            <person name="Vagvoelgyi C."/>
            <person name="Patrignani A."/>
            <person name="Fitzpatrick D."/>
            <person name="Nagy I."/>
            <person name="Doyle S."/>
            <person name="Anderson J.B."/>
            <person name="Grigoriev I.V."/>
            <person name="Gueldener U."/>
            <person name="Muensterkoetter M."/>
            <person name="Nagy L.G."/>
        </authorList>
    </citation>
    <scope>NUCLEOTIDE SEQUENCE [LARGE SCALE GENOMIC DNA]</scope>
    <source>
        <strain evidence="2">Ar21-2</strain>
    </source>
</reference>
<proteinExistence type="predicted"/>
<keyword evidence="2" id="KW-1185">Reference proteome</keyword>
<name>A0A2H3D5V6_ARMGA</name>
<sequence>MARDVMILHIEIERRYSEGVNRQGEDATLLFTNAAYRVPTTISACHASFESIEGDALRSRCGTTGSGGLGQLVPHQAARHNRENWGRLSYAVMIKDDASGREVCGILMLTFPEGSPSFEHPQTHGQPGMLGNTTSEHSDIVFNDCSPKLAGITTGGACVEYDWVRVVPLNGRLALQRRRVSGGFEWALRTGKGCSLARAFEARIHLFLAQQQASVLLEREITLGCSTDGKIHPLVRAPEWGE</sequence>
<dbReference type="InParanoid" id="A0A2H3D5V6"/>
<gene>
    <name evidence="1" type="ORF">ARMGADRAFT_1035344</name>
</gene>
<protein>
    <submittedName>
        <fullName evidence="1">Uncharacterized protein</fullName>
    </submittedName>
</protein>